<organism evidence="2">
    <name type="scientific">Trypanosoma congolense (strain IL3000)</name>
    <dbReference type="NCBI Taxonomy" id="1068625"/>
    <lineage>
        <taxon>Eukaryota</taxon>
        <taxon>Discoba</taxon>
        <taxon>Euglenozoa</taxon>
        <taxon>Kinetoplastea</taxon>
        <taxon>Metakinetoplastina</taxon>
        <taxon>Trypanosomatida</taxon>
        <taxon>Trypanosomatidae</taxon>
        <taxon>Trypanosoma</taxon>
        <taxon>Nannomonas</taxon>
    </lineage>
</organism>
<protein>
    <submittedName>
        <fullName evidence="2">Uncharacterized protein</fullName>
    </submittedName>
</protein>
<feature type="compositionally biased region" description="Basic and acidic residues" evidence="1">
    <location>
        <begin position="1064"/>
        <end position="1079"/>
    </location>
</feature>
<evidence type="ECO:0000313" key="2">
    <source>
        <dbReference type="EMBL" id="CCC93556.1"/>
    </source>
</evidence>
<evidence type="ECO:0000256" key="1">
    <source>
        <dbReference type="SAM" id="MobiDB-lite"/>
    </source>
</evidence>
<feature type="compositionally biased region" description="Polar residues" evidence="1">
    <location>
        <begin position="300"/>
        <end position="324"/>
    </location>
</feature>
<accession>G0UVZ0</accession>
<feature type="region of interest" description="Disordered" evidence="1">
    <location>
        <begin position="1112"/>
        <end position="1209"/>
    </location>
</feature>
<proteinExistence type="predicted"/>
<feature type="compositionally biased region" description="Basic and acidic residues" evidence="1">
    <location>
        <begin position="1189"/>
        <end position="1204"/>
    </location>
</feature>
<dbReference type="EMBL" id="HE575323">
    <property type="protein sequence ID" value="CCC93556.1"/>
    <property type="molecule type" value="Genomic_DNA"/>
</dbReference>
<sequence>MQSAEALKLRRCSLIVLCSDSDATDIRLLSFILSKAASIVPPTGNTEAAQNTAVFLSPGFGSLHCDGHENKSSVVDELQEAAAKYLIARKNAASLANAAGANSGRGGKAKGGGKAQGAASSKAATTQPVAAADAVQKGQQAEGLSWYTVVQSSCESQPLVFVHTIPSLDRYDDEGATPLVLRQSSPAESVACLQKVLCMIIDEIDSKAAPLPRRASQLREFSLAGGSFEVRKDSLKEAPSEGSPRVDNKVTETAHIPMIVTIRDPRVLSLLLDGENNPSLFKLDVRLIVNFAEMIPSLSPPSQSNPIVTCSSSHRQRNPTGSKRQQAREVAVALSLNGVKDGDAGVSSGNPTGFAGVIERAVRRGCMTVVSSPADASHAYEALYLREEVECRGADKTHMIRRCLKSVLPVINHVVCDIAQYTSYVSPKTKVQCPVLDLPTNQERVRVPHAFSSALLTRDQSGLGRQSAVSSNCEPHFSSREWPRYTHERKVCGQWTCVSAVCALAAQATMSIAGKQEARYIKPVAKNKPLYLYDGNPGLLWSEVGNSPNELRCAGSRLPQSIQRYSEVDARLSCVDLPSEESDEEFVLDSTEQLTEATPRQQDNRSLSSARRERRKSSNPHQMSVATALIPREPPPPVVEKPYRGVMLPADHAMDRPAEEIDRVDVGKLTRIFVQRGIGNSGVVDSPTLPDRGADGALYAEKYLEEPLNGLLLEEAEGIIDARLMERVEEFFAKSDSILGVTWSKICEAAETSAEKEPFVEEKLRRSVERSLTPRERTHILQCFFLEMISSIAGINDRAADDSGTLNGANGSLSENYLCIASTDRPYRSARPLEEYISKDVAFRRLHDFISRFGEHLCRLVRCVVPDPLQTFSGNLSMLKSTNAENVHAQNRVVAVMLGGVVVPSQRHSRRVWCHYLSGVLSLNQFNELVASVPLTHASTISVPPSLSVSNDDTGRNVTASGRFGGELGDALRHQVFRNLLNTPQVVVSSVQRDAVGSILQSEGSIRTILEGRHAVYPHDNSVVEVVTTDRSRLCRYIKASELTCTLHYYVSPPNNSSAYGNARPERAPSCEAREDKSPSHPLSNVPAGRQADEELIYLTVAFDDGVVLTCSSRPRRGVPLHKPSAMNNEKDPAYSTNVSPRDGIQNGAKPPSRKGLPLASRERGNMATNALPKPHSGRRRTPRRCKSKEKISGESATHTKDASSESLQFPVDDNGSVLLWIHSKETKGLLNTNVNLPAVREVPEVGITVSANGVSVHNEEQEGILWLSRHDSAYHPVPELLQCVHKPEEDPVLRKSMEVEVRRAVLQDAGAVCRYFHSGATQMLYADGKIVTRYPIVDIGGDYSSWKDGTSRTIETIITPEGACYMRECCVDGDARGRLIPVGNLDSCEAYDHTNRCRTLSRSDGVIVVNYELCLPNEDKGADQAELPESGWKKQATRSEGYMQIDTEANSYRTETIASVVLFSDGTCITKFFSCSDSIPKEQIPQPLSPLFEQRTIVEAECGAPVLLCVEGLLLPRVFVCSPYSSVVSNPNSVSQRQTLFNCSENKEASVAPQDVNPLAKTTGMPEGIRPLARGEATASAPSVNEIPGGESSHIREVKPHDRFYILFGDGTVLRRCIVCRGMRGIVTPFLETVLARRSETSVRVLHEAGVAIVEPAEAVQHNRTSPASLAVGEGFPVFDIALGGLRLVDGRHHLTQVKNLYSSGAVIAGISKFTLEQLLRQLVLPMYTPHTVTKARREAMLREEIEAEEEDRRNRISGKCPPLANRLREIAEEFVVANNLLSTQGILKTANKKPDQGSGVLNSLYMTSKGTATPAWGQSTHLNTSTIHWKGTQNEERLKLDGGLGATENLQEGSSLPLSISPLFFSEMQHGSVVQYLLSRDVDNFARSQSSEPNPLFLSLSTCTGEPGAQQLTFLQVNEHSKACDVVACGVNALPGSRAGNNVNSGYPGMTSSSTYVRKVPDPNLTGSRVVSVMGSKIGEAVYQQQHLSAFSGTPLPFLTTHWLPGSLQPPRRFMEYYGNPARGTWKSIANASISPSDGCGRNVITVTAEGKEFGGLGDVNPSTQNLRMFLKFSDVTQIVQQLLLLDSSQQQRQLLSLVSYSKAMSPTCAYDEASLHSAETT</sequence>
<feature type="region of interest" description="Disordered" evidence="1">
    <location>
        <begin position="99"/>
        <end position="120"/>
    </location>
</feature>
<reference evidence="2" key="1">
    <citation type="journal article" date="2012" name="Proc. Natl. Acad. Sci. U.S.A.">
        <title>Antigenic diversity is generated by distinct evolutionary mechanisms in African trypanosome species.</title>
        <authorList>
            <person name="Jackson A.P."/>
            <person name="Berry A."/>
            <person name="Aslett M."/>
            <person name="Allison H.C."/>
            <person name="Burton P."/>
            <person name="Vavrova-Anderson J."/>
            <person name="Brown R."/>
            <person name="Browne H."/>
            <person name="Corton N."/>
            <person name="Hauser H."/>
            <person name="Gamble J."/>
            <person name="Gilderthorp R."/>
            <person name="Marcello L."/>
            <person name="McQuillan J."/>
            <person name="Otto T.D."/>
            <person name="Quail M.A."/>
            <person name="Sanders M.J."/>
            <person name="van Tonder A."/>
            <person name="Ginger M.L."/>
            <person name="Field M.C."/>
            <person name="Barry J.D."/>
            <person name="Hertz-Fowler C."/>
            <person name="Berriman M."/>
        </authorList>
    </citation>
    <scope>NUCLEOTIDE SEQUENCE</scope>
    <source>
        <strain evidence="2">IL3000</strain>
    </source>
</reference>
<dbReference type="VEuPathDB" id="TriTrypDB:TcIL3000_10_3170"/>
<feature type="compositionally biased region" description="Polar residues" evidence="1">
    <location>
        <begin position="590"/>
        <end position="609"/>
    </location>
</feature>
<feature type="compositionally biased region" description="Gly residues" evidence="1">
    <location>
        <begin position="103"/>
        <end position="115"/>
    </location>
</feature>
<feature type="region of interest" description="Disordered" evidence="1">
    <location>
        <begin position="1055"/>
        <end position="1088"/>
    </location>
</feature>
<feature type="region of interest" description="Disordered" evidence="1">
    <location>
        <begin position="300"/>
        <end position="326"/>
    </location>
</feature>
<name>G0UVZ0_TRYCI</name>
<feature type="compositionally biased region" description="Basic residues" evidence="1">
    <location>
        <begin position="1176"/>
        <end position="1188"/>
    </location>
</feature>
<gene>
    <name evidence="2" type="ORF">TCIL3000_10_3170</name>
</gene>
<feature type="region of interest" description="Disordered" evidence="1">
    <location>
        <begin position="583"/>
        <end position="637"/>
    </location>
</feature>